<evidence type="ECO:0000313" key="1">
    <source>
        <dbReference type="EMBL" id="RAW03118.1"/>
    </source>
</evidence>
<dbReference type="OrthoDB" id="661524at2"/>
<reference evidence="1 2" key="1">
    <citation type="submission" date="2018-06" db="EMBL/GenBank/DDBJ databases">
        <title>Chryseolinea flavus sp. nov., a member of the phylum Bacteroidetes isolated from soil.</title>
        <authorList>
            <person name="Li Y."/>
            <person name="Wang J."/>
        </authorList>
    </citation>
    <scope>NUCLEOTIDE SEQUENCE [LARGE SCALE GENOMIC DNA]</scope>
    <source>
        <strain evidence="1 2">SDU1-6</strain>
    </source>
</reference>
<protein>
    <submittedName>
        <fullName evidence="1">Uncharacterized protein</fullName>
    </submittedName>
</protein>
<accession>A0A364YBE3</accession>
<name>A0A364YBE3_9BACT</name>
<comment type="caution">
    <text evidence="1">The sequence shown here is derived from an EMBL/GenBank/DDBJ whole genome shotgun (WGS) entry which is preliminary data.</text>
</comment>
<organism evidence="1 2">
    <name type="scientific">Pseudochryseolinea flava</name>
    <dbReference type="NCBI Taxonomy" id="2059302"/>
    <lineage>
        <taxon>Bacteria</taxon>
        <taxon>Pseudomonadati</taxon>
        <taxon>Bacteroidota</taxon>
        <taxon>Cytophagia</taxon>
        <taxon>Cytophagales</taxon>
        <taxon>Fulvivirgaceae</taxon>
        <taxon>Pseudochryseolinea</taxon>
    </lineage>
</organism>
<dbReference type="EMBL" id="QMFY01000001">
    <property type="protein sequence ID" value="RAW03118.1"/>
    <property type="molecule type" value="Genomic_DNA"/>
</dbReference>
<proteinExistence type="predicted"/>
<dbReference type="AlphaFoldDB" id="A0A364YBE3"/>
<dbReference type="Proteomes" id="UP000251889">
    <property type="component" value="Unassembled WGS sequence"/>
</dbReference>
<dbReference type="RefSeq" id="WP_112745333.1">
    <property type="nucleotide sequence ID" value="NZ_QMFY01000001.1"/>
</dbReference>
<keyword evidence="2" id="KW-1185">Reference proteome</keyword>
<evidence type="ECO:0000313" key="2">
    <source>
        <dbReference type="Proteomes" id="UP000251889"/>
    </source>
</evidence>
<gene>
    <name evidence="1" type="ORF">DQQ10_03205</name>
</gene>
<sequence>MSKYKFTKNVGGPIDQNKAKQWIKKYGDKHPGNVHAYFFGTDIIQTIISHPEAVGMRVYFSYGDEDKLQMVLIGAREDGSNIWPEDAGKDAAAAGTVADMGLPCPPYC</sequence>